<name>A0ABP7KPS3_9ACTN</name>
<evidence type="ECO:0000256" key="1">
    <source>
        <dbReference type="SAM" id="MobiDB-lite"/>
    </source>
</evidence>
<protein>
    <submittedName>
        <fullName evidence="2">Uncharacterized protein</fullName>
    </submittedName>
</protein>
<feature type="compositionally biased region" description="Basic and acidic residues" evidence="1">
    <location>
        <begin position="104"/>
        <end position="115"/>
    </location>
</feature>
<comment type="caution">
    <text evidence="2">The sequence shown here is derived from an EMBL/GenBank/DDBJ whole genome shotgun (WGS) entry which is preliminary data.</text>
</comment>
<reference evidence="3" key="1">
    <citation type="journal article" date="2019" name="Int. J. Syst. Evol. Microbiol.">
        <title>The Global Catalogue of Microorganisms (GCM) 10K type strain sequencing project: providing services to taxonomists for standard genome sequencing and annotation.</title>
        <authorList>
            <consortium name="The Broad Institute Genomics Platform"/>
            <consortium name="The Broad Institute Genome Sequencing Center for Infectious Disease"/>
            <person name="Wu L."/>
            <person name="Ma J."/>
        </authorList>
    </citation>
    <scope>NUCLEOTIDE SEQUENCE [LARGE SCALE GENOMIC DNA]</scope>
    <source>
        <strain evidence="3">JCM 16578</strain>
    </source>
</reference>
<feature type="region of interest" description="Disordered" evidence="1">
    <location>
        <begin position="29"/>
        <end position="49"/>
    </location>
</feature>
<dbReference type="Proteomes" id="UP001501563">
    <property type="component" value="Unassembled WGS sequence"/>
</dbReference>
<accession>A0ABP7KPS3</accession>
<evidence type="ECO:0000313" key="2">
    <source>
        <dbReference type="EMBL" id="GAA3884939.1"/>
    </source>
</evidence>
<evidence type="ECO:0000313" key="3">
    <source>
        <dbReference type="Proteomes" id="UP001501563"/>
    </source>
</evidence>
<keyword evidence="3" id="KW-1185">Reference proteome</keyword>
<organism evidence="2 3">
    <name type="scientific">Streptomyces lannensis</name>
    <dbReference type="NCBI Taxonomy" id="766498"/>
    <lineage>
        <taxon>Bacteria</taxon>
        <taxon>Bacillati</taxon>
        <taxon>Actinomycetota</taxon>
        <taxon>Actinomycetes</taxon>
        <taxon>Kitasatosporales</taxon>
        <taxon>Streptomycetaceae</taxon>
        <taxon>Streptomyces</taxon>
    </lineage>
</organism>
<feature type="region of interest" description="Disordered" evidence="1">
    <location>
        <begin position="90"/>
        <end position="115"/>
    </location>
</feature>
<gene>
    <name evidence="2" type="ORF">GCM10022207_60270</name>
</gene>
<proteinExistence type="predicted"/>
<sequence length="115" mass="12529">MVAGNGYHVYLRTVQPDLRVEITIRIWDGPEDPTTDAEGWTGISPESETGELVVSRLTLGPAGMTGLPRPGVYVGHAWWNGRRVAGDCSSGAWSSSRKVPCPSPHERLSSRIDQE</sequence>
<dbReference type="EMBL" id="BAAAZA010000020">
    <property type="protein sequence ID" value="GAA3884939.1"/>
    <property type="molecule type" value="Genomic_DNA"/>
</dbReference>